<evidence type="ECO:0000313" key="4">
    <source>
        <dbReference type="Proteomes" id="UP000245396"/>
    </source>
</evidence>
<organism evidence="3 4">
    <name type="scientific">Pseudaminobacter salicylatoxidans</name>
    <dbReference type="NCBI Taxonomy" id="93369"/>
    <lineage>
        <taxon>Bacteria</taxon>
        <taxon>Pseudomonadati</taxon>
        <taxon>Pseudomonadota</taxon>
        <taxon>Alphaproteobacteria</taxon>
        <taxon>Hyphomicrobiales</taxon>
        <taxon>Phyllobacteriaceae</taxon>
        <taxon>Pseudaminobacter</taxon>
    </lineage>
</organism>
<comment type="caution">
    <text evidence="3">The sequence shown here is derived from an EMBL/GenBank/DDBJ whole genome shotgun (WGS) entry which is preliminary data.</text>
</comment>
<dbReference type="OrthoDB" id="9808839at2"/>
<feature type="chain" id="PRO_5016436130" evidence="2">
    <location>
        <begin position="23"/>
        <end position="122"/>
    </location>
</feature>
<dbReference type="AlphaFoldDB" id="A0A316C7X6"/>
<feature type="signal peptide" evidence="2">
    <location>
        <begin position="1"/>
        <end position="22"/>
    </location>
</feature>
<feature type="region of interest" description="Disordered" evidence="1">
    <location>
        <begin position="33"/>
        <end position="78"/>
    </location>
</feature>
<proteinExistence type="predicted"/>
<keyword evidence="4" id="KW-1185">Reference proteome</keyword>
<dbReference type="InterPro" id="IPR024572">
    <property type="entry name" value="RcnB"/>
</dbReference>
<feature type="compositionally biased region" description="Basic residues" evidence="1">
    <location>
        <begin position="34"/>
        <end position="70"/>
    </location>
</feature>
<evidence type="ECO:0000256" key="1">
    <source>
        <dbReference type="SAM" id="MobiDB-lite"/>
    </source>
</evidence>
<dbReference type="Proteomes" id="UP000245396">
    <property type="component" value="Unassembled WGS sequence"/>
</dbReference>
<evidence type="ECO:0000313" key="3">
    <source>
        <dbReference type="EMBL" id="PWJ85156.1"/>
    </source>
</evidence>
<dbReference type="RefSeq" id="WP_109611943.1">
    <property type="nucleotide sequence ID" value="NZ_QGGG01000003.1"/>
</dbReference>
<sequence>MKRIALAFTALSILVAPVAAQAQGYGHQVEYRHKNAQSHKPSAHRPSAHKPVAPHKVQKKHYRSHWSKGKRLSDWKRRPAVRDYHRHGLKRPGHGQQWVRVDNNYMLVNLASGIIAGIVAGR</sequence>
<protein>
    <submittedName>
        <fullName evidence="3">Ni/Co efflux regulator RcnB</fullName>
    </submittedName>
</protein>
<dbReference type="Pfam" id="PF11776">
    <property type="entry name" value="RcnB"/>
    <property type="match status" value="1"/>
</dbReference>
<accession>A0A316C7X6</accession>
<dbReference type="Gene3D" id="3.10.450.160">
    <property type="entry name" value="inner membrane protein cigr"/>
    <property type="match status" value="1"/>
</dbReference>
<evidence type="ECO:0000256" key="2">
    <source>
        <dbReference type="SAM" id="SignalP"/>
    </source>
</evidence>
<keyword evidence="2" id="KW-0732">Signal</keyword>
<gene>
    <name evidence="3" type="ORF">C7441_1037</name>
</gene>
<reference evidence="3 4" key="1">
    <citation type="submission" date="2018-05" db="EMBL/GenBank/DDBJ databases">
        <title>Genomic Encyclopedia of Type Strains, Phase IV (KMG-IV): sequencing the most valuable type-strain genomes for metagenomic binning, comparative biology and taxonomic classification.</title>
        <authorList>
            <person name="Goeker M."/>
        </authorList>
    </citation>
    <scope>NUCLEOTIDE SEQUENCE [LARGE SCALE GENOMIC DNA]</scope>
    <source>
        <strain evidence="3 4">DSM 6986</strain>
    </source>
</reference>
<dbReference type="EMBL" id="QGGG01000003">
    <property type="protein sequence ID" value="PWJ85156.1"/>
    <property type="molecule type" value="Genomic_DNA"/>
</dbReference>
<name>A0A316C7X6_PSESE</name>